<reference evidence="1" key="2">
    <citation type="journal article" date="2015" name="Data Brief">
        <title>Shoot transcriptome of the giant reed, Arundo donax.</title>
        <authorList>
            <person name="Barrero R.A."/>
            <person name="Guerrero F.D."/>
            <person name="Moolhuijzen P."/>
            <person name="Goolsby J.A."/>
            <person name="Tidwell J."/>
            <person name="Bellgard S.E."/>
            <person name="Bellgard M.I."/>
        </authorList>
    </citation>
    <scope>NUCLEOTIDE SEQUENCE</scope>
    <source>
        <tissue evidence="1">Shoot tissue taken approximately 20 cm above the soil surface</tissue>
    </source>
</reference>
<dbReference type="EMBL" id="GBRH01161164">
    <property type="protein sequence ID" value="JAE36732.1"/>
    <property type="molecule type" value="Transcribed_RNA"/>
</dbReference>
<protein>
    <submittedName>
        <fullName evidence="1">Uncharacterized protein</fullName>
    </submittedName>
</protein>
<proteinExistence type="predicted"/>
<evidence type="ECO:0000313" key="1">
    <source>
        <dbReference type="EMBL" id="JAE36732.1"/>
    </source>
</evidence>
<accession>A0A0A9HJ07</accession>
<sequence length="55" mass="6353">MLVKIKVLRMEKLLTEFGGWKTEAMKRVDCFLEQCGCSSSKKQCGCFVILLFLYV</sequence>
<dbReference type="AlphaFoldDB" id="A0A0A9HJ07"/>
<name>A0A0A9HJ07_ARUDO</name>
<organism evidence="1">
    <name type="scientific">Arundo donax</name>
    <name type="common">Giant reed</name>
    <name type="synonym">Donax arundinaceus</name>
    <dbReference type="NCBI Taxonomy" id="35708"/>
    <lineage>
        <taxon>Eukaryota</taxon>
        <taxon>Viridiplantae</taxon>
        <taxon>Streptophyta</taxon>
        <taxon>Embryophyta</taxon>
        <taxon>Tracheophyta</taxon>
        <taxon>Spermatophyta</taxon>
        <taxon>Magnoliopsida</taxon>
        <taxon>Liliopsida</taxon>
        <taxon>Poales</taxon>
        <taxon>Poaceae</taxon>
        <taxon>PACMAD clade</taxon>
        <taxon>Arundinoideae</taxon>
        <taxon>Arundineae</taxon>
        <taxon>Arundo</taxon>
    </lineage>
</organism>
<reference evidence="1" key="1">
    <citation type="submission" date="2014-09" db="EMBL/GenBank/DDBJ databases">
        <authorList>
            <person name="Magalhaes I.L.F."/>
            <person name="Oliveira U."/>
            <person name="Santos F.R."/>
            <person name="Vidigal T.H.D.A."/>
            <person name="Brescovit A.D."/>
            <person name="Santos A.J."/>
        </authorList>
    </citation>
    <scope>NUCLEOTIDE SEQUENCE</scope>
    <source>
        <tissue evidence="1">Shoot tissue taken approximately 20 cm above the soil surface</tissue>
    </source>
</reference>